<protein>
    <recommendedName>
        <fullName evidence="3">HTH tetR-type domain-containing protein</fullName>
    </recommendedName>
</protein>
<dbReference type="HOGENOM" id="CLU_069356_27_1_6"/>
<feature type="domain" description="HTH tetR-type" evidence="3">
    <location>
        <begin position="19"/>
        <end position="79"/>
    </location>
</feature>
<evidence type="ECO:0000256" key="1">
    <source>
        <dbReference type="ARBA" id="ARBA00023125"/>
    </source>
</evidence>
<dbReference type="PATRIC" id="fig|1341683.3.peg.1370"/>
<dbReference type="Pfam" id="PF00440">
    <property type="entry name" value="TetR_N"/>
    <property type="match status" value="1"/>
</dbReference>
<keyword evidence="5" id="KW-1185">Reference proteome</keyword>
<dbReference type="InterPro" id="IPR036271">
    <property type="entry name" value="Tet_transcr_reg_TetR-rel_C_sf"/>
</dbReference>
<organism evidence="4 5">
    <name type="scientific">Acinetobacter brisouii CIP 110357</name>
    <dbReference type="NCBI Taxonomy" id="1341683"/>
    <lineage>
        <taxon>Bacteria</taxon>
        <taxon>Pseudomonadati</taxon>
        <taxon>Pseudomonadota</taxon>
        <taxon>Gammaproteobacteria</taxon>
        <taxon>Moraxellales</taxon>
        <taxon>Moraxellaceae</taxon>
        <taxon>Acinetobacter</taxon>
    </lineage>
</organism>
<dbReference type="InterPro" id="IPR039536">
    <property type="entry name" value="TetR_C_Proteobacteria"/>
</dbReference>
<dbReference type="OrthoDB" id="270177at2"/>
<dbReference type="AlphaFoldDB" id="V2UQG8"/>
<dbReference type="Gene3D" id="1.10.357.10">
    <property type="entry name" value="Tetracycline Repressor, domain 2"/>
    <property type="match status" value="1"/>
</dbReference>
<sequence>MSDQLYCYCNVPPQTKRGFERHLAFVISATELFLEKGYDAVSLDDIVNHAGGSKASLYKYFGNKDGLFKAICEHRRDIFFKELFLKIAPQTSNLKSLLVSILNNFYQHILKPENRKFVRLLFEQTKQNPELAIYLYEECPGKILQSVSQRLSQAHEQGQIVCSNPLHSAKMYLGILWHFEWQVLMGVEPQESLEEINHYIEYSVEHFLKALQYR</sequence>
<dbReference type="EMBL" id="AYEU01000006">
    <property type="protein sequence ID" value="ESK50885.1"/>
    <property type="molecule type" value="Genomic_DNA"/>
</dbReference>
<proteinExistence type="predicted"/>
<dbReference type="SUPFAM" id="SSF46689">
    <property type="entry name" value="Homeodomain-like"/>
    <property type="match status" value="1"/>
</dbReference>
<dbReference type="InterPro" id="IPR009057">
    <property type="entry name" value="Homeodomain-like_sf"/>
</dbReference>
<gene>
    <name evidence="4" type="ORF">P255_01384</name>
</gene>
<dbReference type="GO" id="GO:0003677">
    <property type="term" value="F:DNA binding"/>
    <property type="evidence" value="ECO:0007669"/>
    <property type="project" value="UniProtKB-UniRule"/>
</dbReference>
<name>V2UQG8_9GAMM</name>
<feature type="DNA-binding region" description="H-T-H motif" evidence="2">
    <location>
        <begin position="42"/>
        <end position="61"/>
    </location>
</feature>
<dbReference type="Proteomes" id="UP000018418">
    <property type="component" value="Unassembled WGS sequence"/>
</dbReference>
<dbReference type="Pfam" id="PF14246">
    <property type="entry name" value="TetR_C_7"/>
    <property type="match status" value="1"/>
</dbReference>
<comment type="caution">
    <text evidence="4">The sequence shown here is derived from an EMBL/GenBank/DDBJ whole genome shotgun (WGS) entry which is preliminary data.</text>
</comment>
<evidence type="ECO:0000259" key="3">
    <source>
        <dbReference type="PROSITE" id="PS50977"/>
    </source>
</evidence>
<evidence type="ECO:0000256" key="2">
    <source>
        <dbReference type="PROSITE-ProRule" id="PRU00335"/>
    </source>
</evidence>
<dbReference type="Gene3D" id="1.10.10.60">
    <property type="entry name" value="Homeodomain-like"/>
    <property type="match status" value="1"/>
</dbReference>
<accession>V2UQG8</accession>
<dbReference type="PROSITE" id="PS50977">
    <property type="entry name" value="HTH_TETR_2"/>
    <property type="match status" value="1"/>
</dbReference>
<dbReference type="PANTHER" id="PTHR43479:SF11">
    <property type="entry name" value="ACREF_ENVCD OPERON REPRESSOR-RELATED"/>
    <property type="match status" value="1"/>
</dbReference>
<dbReference type="RefSeq" id="WP_004904898.1">
    <property type="nucleotide sequence ID" value="NZ_BBTI01000007.1"/>
</dbReference>
<reference evidence="4 5" key="1">
    <citation type="submission" date="2013-10" db="EMBL/GenBank/DDBJ databases">
        <title>The Genome Sequence of Acinetobacter brisouii CIP 110357.</title>
        <authorList>
            <consortium name="The Broad Institute Genomics Platform"/>
            <consortium name="The Broad Institute Genome Sequencing Center for Infectious Disease"/>
            <person name="Cerqueira G."/>
            <person name="Feldgarden M."/>
            <person name="Courvalin P."/>
            <person name="Grillot-Courvalin C."/>
            <person name="Clermont D."/>
            <person name="Rocha E."/>
            <person name="Yoon E.-J."/>
            <person name="Nemec A."/>
            <person name="Young S.K."/>
            <person name="Zeng Q."/>
            <person name="Gargeya S."/>
            <person name="Fitzgerald M."/>
            <person name="Abouelleil A."/>
            <person name="Alvarado L."/>
            <person name="Berlin A.M."/>
            <person name="Chapman S.B."/>
            <person name="Gainer-Dewar J."/>
            <person name="Goldberg J."/>
            <person name="Gnerre S."/>
            <person name="Griggs A."/>
            <person name="Gujja S."/>
            <person name="Hansen M."/>
            <person name="Howarth C."/>
            <person name="Imamovic A."/>
            <person name="Ireland A."/>
            <person name="Larimer J."/>
            <person name="McCowan C."/>
            <person name="Murphy C."/>
            <person name="Pearson M."/>
            <person name="Poon T.W."/>
            <person name="Priest M."/>
            <person name="Roberts A."/>
            <person name="Saif S."/>
            <person name="Shea T."/>
            <person name="Sykes S."/>
            <person name="Wortman J."/>
            <person name="Nusbaum C."/>
            <person name="Birren B."/>
        </authorList>
    </citation>
    <scope>NUCLEOTIDE SEQUENCE [LARGE SCALE GENOMIC DNA]</scope>
    <source>
        <strain evidence="4 5">CIP 110357</strain>
    </source>
</reference>
<keyword evidence="1 2" id="KW-0238">DNA-binding</keyword>
<dbReference type="PRINTS" id="PR00455">
    <property type="entry name" value="HTHTETR"/>
</dbReference>
<dbReference type="PANTHER" id="PTHR43479">
    <property type="entry name" value="ACREF/ENVCD OPERON REPRESSOR-RELATED"/>
    <property type="match status" value="1"/>
</dbReference>
<dbReference type="STRING" id="396323.VH98_11120"/>
<evidence type="ECO:0000313" key="4">
    <source>
        <dbReference type="EMBL" id="ESK50885.1"/>
    </source>
</evidence>
<dbReference type="InterPro" id="IPR050624">
    <property type="entry name" value="HTH-type_Tx_Regulator"/>
</dbReference>
<dbReference type="InterPro" id="IPR001647">
    <property type="entry name" value="HTH_TetR"/>
</dbReference>
<dbReference type="SUPFAM" id="SSF48498">
    <property type="entry name" value="Tetracyclin repressor-like, C-terminal domain"/>
    <property type="match status" value="1"/>
</dbReference>
<evidence type="ECO:0000313" key="5">
    <source>
        <dbReference type="Proteomes" id="UP000018418"/>
    </source>
</evidence>